<evidence type="ECO:0000256" key="1">
    <source>
        <dbReference type="ARBA" id="ARBA00001933"/>
    </source>
</evidence>
<sequence>MDVRSIPNLLDIKEYPEKEIKRILDKELIVKLSNNENVYGPSPKALEVIKDAVENLQFYPDPQAASLKRKLCNLWNIQIEEILIGNGADEVIDLIVRALLQEGDEAIIPTPTYDNYAVAVSRCRGICKFLDMRMGNFDLEEIQGAITEKTKMIFLCNPNNPTGAFISGLALERFIEALPEHVILVLDEAYAEYECSHVSGIRYINKKNILAIRTFSKIYGLAACRIGYVAGKSTLIKKLNDARLLFNTNTLGLIAAEASLEDPIHIGKIKYSNQKSKALMIRQLEKQGISYFNSSGNFIMINTGIDSINIYVRLLERGIVVKPILHEKYRTCIRVTLGTDEMNNYFLDALFGIVYQHE</sequence>
<dbReference type="InterPro" id="IPR004839">
    <property type="entry name" value="Aminotransferase_I/II_large"/>
</dbReference>
<name>A0A1D8GJM0_9FIRM</name>
<dbReference type="Gene3D" id="3.40.640.10">
    <property type="entry name" value="Type I PLP-dependent aspartate aminotransferase-like (Major domain)"/>
    <property type="match status" value="1"/>
</dbReference>
<gene>
    <name evidence="7" type="ORF">Gferi_16590</name>
</gene>
<dbReference type="NCBIfam" id="TIGR01141">
    <property type="entry name" value="hisC"/>
    <property type="match status" value="1"/>
</dbReference>
<dbReference type="GO" id="GO:0030170">
    <property type="term" value="F:pyridoxal phosphate binding"/>
    <property type="evidence" value="ECO:0007669"/>
    <property type="project" value="InterPro"/>
</dbReference>
<dbReference type="SUPFAM" id="SSF53383">
    <property type="entry name" value="PLP-dependent transferases"/>
    <property type="match status" value="1"/>
</dbReference>
<keyword evidence="3" id="KW-0032">Aminotransferase</keyword>
<dbReference type="InterPro" id="IPR005861">
    <property type="entry name" value="HisP_aminotrans"/>
</dbReference>
<evidence type="ECO:0000313" key="7">
    <source>
        <dbReference type="EMBL" id="AOT71032.1"/>
    </source>
</evidence>
<evidence type="ECO:0000259" key="6">
    <source>
        <dbReference type="Pfam" id="PF00155"/>
    </source>
</evidence>
<dbReference type="STRING" id="1424294.Gferi_16590"/>
<evidence type="ECO:0000256" key="3">
    <source>
        <dbReference type="ARBA" id="ARBA00022576"/>
    </source>
</evidence>
<comment type="subunit">
    <text evidence="2">Homodimer.</text>
</comment>
<dbReference type="Proteomes" id="UP000095743">
    <property type="component" value="Chromosome"/>
</dbReference>
<accession>A0A1D8GJM0</accession>
<dbReference type="CDD" id="cd00609">
    <property type="entry name" value="AAT_like"/>
    <property type="match status" value="1"/>
</dbReference>
<keyword evidence="5" id="KW-0663">Pyridoxal phosphate</keyword>
<dbReference type="PANTHER" id="PTHR43643:SF3">
    <property type="entry name" value="HISTIDINOL-PHOSPHATE AMINOTRANSFERASE"/>
    <property type="match status" value="1"/>
</dbReference>
<keyword evidence="8" id="KW-1185">Reference proteome</keyword>
<dbReference type="GO" id="GO:0000105">
    <property type="term" value="P:L-histidine biosynthetic process"/>
    <property type="evidence" value="ECO:0007669"/>
    <property type="project" value="InterPro"/>
</dbReference>
<dbReference type="InterPro" id="IPR015422">
    <property type="entry name" value="PyrdxlP-dep_Trfase_small"/>
</dbReference>
<dbReference type="Pfam" id="PF00155">
    <property type="entry name" value="Aminotran_1_2"/>
    <property type="match status" value="1"/>
</dbReference>
<evidence type="ECO:0000313" key="8">
    <source>
        <dbReference type="Proteomes" id="UP000095743"/>
    </source>
</evidence>
<dbReference type="InterPro" id="IPR015424">
    <property type="entry name" value="PyrdxlP-dep_Trfase"/>
</dbReference>
<evidence type="ECO:0000256" key="4">
    <source>
        <dbReference type="ARBA" id="ARBA00022679"/>
    </source>
</evidence>
<dbReference type="EMBL" id="CP017269">
    <property type="protein sequence ID" value="AOT71032.1"/>
    <property type="molecule type" value="Genomic_DNA"/>
</dbReference>
<dbReference type="GO" id="GO:0004400">
    <property type="term" value="F:histidinol-phosphate transaminase activity"/>
    <property type="evidence" value="ECO:0007669"/>
    <property type="project" value="InterPro"/>
</dbReference>
<dbReference type="KEGG" id="gfe:Gferi_16590"/>
<evidence type="ECO:0000256" key="2">
    <source>
        <dbReference type="ARBA" id="ARBA00011738"/>
    </source>
</evidence>
<dbReference type="Gene3D" id="3.90.1150.10">
    <property type="entry name" value="Aspartate Aminotransferase, domain 1"/>
    <property type="match status" value="1"/>
</dbReference>
<feature type="domain" description="Aminotransferase class I/classII large" evidence="6">
    <location>
        <begin position="29"/>
        <end position="350"/>
    </location>
</feature>
<dbReference type="AlphaFoldDB" id="A0A1D8GJM0"/>
<organism evidence="7 8">
    <name type="scientific">Geosporobacter ferrireducens</name>
    <dbReference type="NCBI Taxonomy" id="1424294"/>
    <lineage>
        <taxon>Bacteria</taxon>
        <taxon>Bacillati</taxon>
        <taxon>Bacillota</taxon>
        <taxon>Clostridia</taxon>
        <taxon>Peptostreptococcales</taxon>
        <taxon>Thermotaleaceae</taxon>
        <taxon>Geosporobacter</taxon>
    </lineage>
</organism>
<dbReference type="PANTHER" id="PTHR43643">
    <property type="entry name" value="HISTIDINOL-PHOSPHATE AMINOTRANSFERASE 2"/>
    <property type="match status" value="1"/>
</dbReference>
<dbReference type="InterPro" id="IPR015421">
    <property type="entry name" value="PyrdxlP-dep_Trfase_major"/>
</dbReference>
<comment type="cofactor">
    <cofactor evidence="1">
        <name>pyridoxal 5'-phosphate</name>
        <dbReference type="ChEBI" id="CHEBI:597326"/>
    </cofactor>
</comment>
<proteinExistence type="predicted"/>
<evidence type="ECO:0000256" key="5">
    <source>
        <dbReference type="ARBA" id="ARBA00022898"/>
    </source>
</evidence>
<reference evidence="7 8" key="1">
    <citation type="submission" date="2016-09" db="EMBL/GenBank/DDBJ databases">
        <title>Genomic analysis reveals versatility of anaerobic energy metabolism of Geosporobacter ferrireducens IRF9 of phylum Firmicutes.</title>
        <authorList>
            <person name="Kim S.-J."/>
        </authorList>
    </citation>
    <scope>NUCLEOTIDE SEQUENCE [LARGE SCALE GENOMIC DNA]</scope>
    <source>
        <strain evidence="7 8">IRF9</strain>
    </source>
</reference>
<dbReference type="OrthoDB" id="9813612at2"/>
<protein>
    <submittedName>
        <fullName evidence="7">Histidinol-phosphate transaminase</fullName>
    </submittedName>
</protein>
<keyword evidence="4" id="KW-0808">Transferase</keyword>
<dbReference type="RefSeq" id="WP_069978438.1">
    <property type="nucleotide sequence ID" value="NZ_CP017269.1"/>
</dbReference>
<dbReference type="InterPro" id="IPR050106">
    <property type="entry name" value="HistidinolP_aminotransfase"/>
</dbReference>